<sequence>MPSFRPTLVFQWYYTLSLLRNPVLLHTFGYSFSLKVSVPPNHERMQKYSESWHQHGRFVEVYR</sequence>
<dbReference type="WBParaSite" id="HPLM_0001048501-mRNA-1">
    <property type="protein sequence ID" value="HPLM_0001048501-mRNA-1"/>
    <property type="gene ID" value="HPLM_0001048501"/>
</dbReference>
<organism evidence="3">
    <name type="scientific">Haemonchus placei</name>
    <name type="common">Barber's pole worm</name>
    <dbReference type="NCBI Taxonomy" id="6290"/>
    <lineage>
        <taxon>Eukaryota</taxon>
        <taxon>Metazoa</taxon>
        <taxon>Ecdysozoa</taxon>
        <taxon>Nematoda</taxon>
        <taxon>Chromadorea</taxon>
        <taxon>Rhabditida</taxon>
        <taxon>Rhabditina</taxon>
        <taxon>Rhabditomorpha</taxon>
        <taxon>Strongyloidea</taxon>
        <taxon>Trichostrongylidae</taxon>
        <taxon>Haemonchus</taxon>
    </lineage>
</organism>
<proteinExistence type="predicted"/>
<evidence type="ECO:0000313" key="3">
    <source>
        <dbReference type="WBParaSite" id="HPLM_0001048501-mRNA-1"/>
    </source>
</evidence>
<accession>A0A0N4WHU6</accession>
<dbReference type="EMBL" id="UZAF01017310">
    <property type="protein sequence ID" value="VDO40302.1"/>
    <property type="molecule type" value="Genomic_DNA"/>
</dbReference>
<evidence type="ECO:0000313" key="2">
    <source>
        <dbReference type="Proteomes" id="UP000268014"/>
    </source>
</evidence>
<reference evidence="3" key="1">
    <citation type="submission" date="2017-02" db="UniProtKB">
        <authorList>
            <consortium name="WormBaseParasite"/>
        </authorList>
    </citation>
    <scope>IDENTIFICATION</scope>
</reference>
<dbReference type="AlphaFoldDB" id="A0A0N4WHU6"/>
<reference evidence="1 2" key="2">
    <citation type="submission" date="2018-11" db="EMBL/GenBank/DDBJ databases">
        <authorList>
            <consortium name="Pathogen Informatics"/>
        </authorList>
    </citation>
    <scope>NUCLEOTIDE SEQUENCE [LARGE SCALE GENOMIC DNA]</scope>
    <source>
        <strain evidence="1 2">MHpl1</strain>
    </source>
</reference>
<gene>
    <name evidence="1" type="ORF">HPLM_LOCUS10477</name>
</gene>
<protein>
    <submittedName>
        <fullName evidence="3">Secreted protein</fullName>
    </submittedName>
</protein>
<keyword evidence="2" id="KW-1185">Reference proteome</keyword>
<evidence type="ECO:0000313" key="1">
    <source>
        <dbReference type="EMBL" id="VDO40302.1"/>
    </source>
</evidence>
<name>A0A0N4WHU6_HAEPC</name>
<dbReference type="Proteomes" id="UP000268014">
    <property type="component" value="Unassembled WGS sequence"/>
</dbReference>